<evidence type="ECO:0000313" key="1">
    <source>
        <dbReference type="EMBL" id="KAK8883853.1"/>
    </source>
</evidence>
<protein>
    <submittedName>
        <fullName evidence="1">Uncharacterized protein</fullName>
    </submittedName>
</protein>
<name>A0ABR2JYG5_9EUKA</name>
<keyword evidence="2" id="KW-1185">Reference proteome</keyword>
<dbReference type="EMBL" id="JAPFFF010000008">
    <property type="protein sequence ID" value="KAK8883853.1"/>
    <property type="molecule type" value="Genomic_DNA"/>
</dbReference>
<sequence length="106" mass="12201">MKNLQVIHPEVFFSVAFSLPVVTYNVTVTQQSRTFDFYENYYVTPHSRINSYFSHSPPPIAYQYVLVNSYSPGYILMHQTISSLLELDCCTSFLIVRGGNNTLFCK</sequence>
<evidence type="ECO:0000313" key="2">
    <source>
        <dbReference type="Proteomes" id="UP001470230"/>
    </source>
</evidence>
<proteinExistence type="predicted"/>
<dbReference type="Proteomes" id="UP001470230">
    <property type="component" value="Unassembled WGS sequence"/>
</dbReference>
<accession>A0ABR2JYG5</accession>
<comment type="caution">
    <text evidence="1">The sequence shown here is derived from an EMBL/GenBank/DDBJ whole genome shotgun (WGS) entry which is preliminary data.</text>
</comment>
<gene>
    <name evidence="1" type="ORF">M9Y10_042952</name>
</gene>
<organism evidence="1 2">
    <name type="scientific">Tritrichomonas musculus</name>
    <dbReference type="NCBI Taxonomy" id="1915356"/>
    <lineage>
        <taxon>Eukaryota</taxon>
        <taxon>Metamonada</taxon>
        <taxon>Parabasalia</taxon>
        <taxon>Tritrichomonadida</taxon>
        <taxon>Tritrichomonadidae</taxon>
        <taxon>Tritrichomonas</taxon>
    </lineage>
</organism>
<reference evidence="1 2" key="1">
    <citation type="submission" date="2024-04" db="EMBL/GenBank/DDBJ databases">
        <title>Tritrichomonas musculus Genome.</title>
        <authorList>
            <person name="Alves-Ferreira E."/>
            <person name="Grigg M."/>
            <person name="Lorenzi H."/>
            <person name="Galac M."/>
        </authorList>
    </citation>
    <scope>NUCLEOTIDE SEQUENCE [LARGE SCALE GENOMIC DNA]</scope>
    <source>
        <strain evidence="1 2">EAF2021</strain>
    </source>
</reference>